<name>A0A917P3W0_9ACTN</name>
<reference evidence="1" key="1">
    <citation type="journal article" date="2014" name="Int. J. Syst. Evol. Microbiol.">
        <title>Complete genome sequence of Corynebacterium casei LMG S-19264T (=DSM 44701T), isolated from a smear-ripened cheese.</title>
        <authorList>
            <consortium name="US DOE Joint Genome Institute (JGI-PGF)"/>
            <person name="Walter F."/>
            <person name="Albersmeier A."/>
            <person name="Kalinowski J."/>
            <person name="Ruckert C."/>
        </authorList>
    </citation>
    <scope>NUCLEOTIDE SEQUENCE</scope>
    <source>
        <strain evidence="1">JCM 3086</strain>
    </source>
</reference>
<comment type="caution">
    <text evidence="1">The sequence shown here is derived from an EMBL/GenBank/DDBJ whole genome shotgun (WGS) entry which is preliminary data.</text>
</comment>
<reference evidence="1" key="2">
    <citation type="submission" date="2020-09" db="EMBL/GenBank/DDBJ databases">
        <authorList>
            <person name="Sun Q."/>
            <person name="Ohkuma M."/>
        </authorList>
    </citation>
    <scope>NUCLEOTIDE SEQUENCE</scope>
    <source>
        <strain evidence="1">JCM 3086</strain>
    </source>
</reference>
<proteinExistence type="predicted"/>
<evidence type="ECO:0000313" key="2">
    <source>
        <dbReference type="Proteomes" id="UP000657574"/>
    </source>
</evidence>
<sequence length="288" mass="29142">MGATADRVLLVHRRAEGGDVRVETWNTGTDTLTGVTTLPADEYTYVSGRVDDVHGKGALLLHGSGNADLVLPVDLGTGTAGEPIPADPAGVAAGTYSLLTVDTRSGDVFLAKAAGPFNCLGSVTPARVDLTARTVTGLGSTSGCSHGIASDGTGSLFNLSATVISVNVVPTGVLTPVDETTGAAGDVVSVRLGKPSALAVDGVHGIAVVSYPTPEGQPYFGAGMWVPDNNATGQLAVVDLGSGAVIRTLTGFVVGGHGGAENAVQLDPRTRTGWTYGPNDQQIQQFSY</sequence>
<dbReference type="RefSeq" id="WP_189316568.1">
    <property type="nucleotide sequence ID" value="NZ_BMQA01000063.1"/>
</dbReference>
<gene>
    <name evidence="1" type="ORF">GCM10010121_083720</name>
</gene>
<accession>A0A917P3W0</accession>
<dbReference type="AlphaFoldDB" id="A0A917P3W0"/>
<protein>
    <submittedName>
        <fullName evidence="1">Uncharacterized protein</fullName>
    </submittedName>
</protein>
<evidence type="ECO:0000313" key="1">
    <source>
        <dbReference type="EMBL" id="GGJ60364.1"/>
    </source>
</evidence>
<dbReference type="Proteomes" id="UP000657574">
    <property type="component" value="Unassembled WGS sequence"/>
</dbReference>
<keyword evidence="2" id="KW-1185">Reference proteome</keyword>
<dbReference type="EMBL" id="BMQA01000063">
    <property type="protein sequence ID" value="GGJ60364.1"/>
    <property type="molecule type" value="Genomic_DNA"/>
</dbReference>
<organism evidence="1 2">
    <name type="scientific">Streptomyces brasiliensis</name>
    <dbReference type="NCBI Taxonomy" id="1954"/>
    <lineage>
        <taxon>Bacteria</taxon>
        <taxon>Bacillati</taxon>
        <taxon>Actinomycetota</taxon>
        <taxon>Actinomycetes</taxon>
        <taxon>Kitasatosporales</taxon>
        <taxon>Streptomycetaceae</taxon>
        <taxon>Streptomyces</taxon>
    </lineage>
</organism>